<dbReference type="Gene3D" id="2.70.9.10">
    <property type="entry name" value="Adenovirus Type 2 Hexon, domain 4"/>
    <property type="match status" value="1"/>
</dbReference>
<evidence type="ECO:0000313" key="3">
    <source>
        <dbReference type="EMBL" id="QHU03702.1"/>
    </source>
</evidence>
<dbReference type="AlphaFoldDB" id="A0A6C0JDJ9"/>
<dbReference type="InterPro" id="IPR007542">
    <property type="entry name" value="MCP_C"/>
</dbReference>
<dbReference type="InterPro" id="IPR038519">
    <property type="entry name" value="MCP_C_sf"/>
</dbReference>
<dbReference type="InterPro" id="IPR016112">
    <property type="entry name" value="VP_dsDNA_II"/>
</dbReference>
<accession>A0A6C0JDJ9</accession>
<feature type="domain" description="Major capsid protein N-terminal" evidence="2">
    <location>
        <begin position="24"/>
        <end position="198"/>
    </location>
</feature>
<dbReference type="GO" id="GO:0005198">
    <property type="term" value="F:structural molecule activity"/>
    <property type="evidence" value="ECO:0007669"/>
    <property type="project" value="InterPro"/>
</dbReference>
<dbReference type="Pfam" id="PF16903">
    <property type="entry name" value="Capsid_N"/>
    <property type="match status" value="1"/>
</dbReference>
<evidence type="ECO:0000259" key="2">
    <source>
        <dbReference type="Pfam" id="PF16903"/>
    </source>
</evidence>
<evidence type="ECO:0008006" key="4">
    <source>
        <dbReference type="Google" id="ProtNLM"/>
    </source>
</evidence>
<protein>
    <recommendedName>
        <fullName evidence="4">Major capsid protein N-terminal domain-containing protein</fullName>
    </recommendedName>
</protein>
<sequence length="389" mass="44726">MSGRLRLAATGVQDQWLTGDPQFSYFLMNFKRHTKFSIDYIESQFDGDLTFGKTITCRIPNDKGDLVKNLNLKVTLNDPSTGYEWCPSVISHLIESAELLIGGQSIQKLTGEYIYMHQQLHNTDDDTDQTVYFLNSHGNRIAYSGDYNYFIDLPFYFYRNSSLSIPTCALTKQIVEVRIKLRPLSELVSGANPENAIATLKKIAIDTEFVFLTNRERDYLMSRPIDYVVTQLQMSKFIMKAGENTKSVLLNFSHPVKELFFVSQSEAAVRANYPNKYNNISNVKLSFNNELVFDRDRKFLVYEQSLKHHISPPENVPNTFQQSEFGMYSFALNPEMYYPTGQVNMSRIVHKLLTIEIDPDNSYDNNNTRIYALNYNILRVNAGLAGLKF</sequence>
<dbReference type="InterPro" id="IPR031654">
    <property type="entry name" value="Capsid_N"/>
</dbReference>
<dbReference type="Gene3D" id="2.70.9.20">
    <property type="entry name" value="Major capsid protein Vp54"/>
    <property type="match status" value="1"/>
</dbReference>
<dbReference type="EMBL" id="MN740385">
    <property type="protein sequence ID" value="QHU03702.1"/>
    <property type="molecule type" value="Genomic_DNA"/>
</dbReference>
<feature type="domain" description="Major capsid protein C-terminal" evidence="1">
    <location>
        <begin position="216"/>
        <end position="386"/>
    </location>
</feature>
<name>A0A6C0JDJ9_9ZZZZ</name>
<dbReference type="SUPFAM" id="SSF49749">
    <property type="entry name" value="Group II dsDNA viruses VP"/>
    <property type="match status" value="2"/>
</dbReference>
<proteinExistence type="predicted"/>
<dbReference type="Pfam" id="PF04451">
    <property type="entry name" value="Capsid_NCLDV"/>
    <property type="match status" value="1"/>
</dbReference>
<reference evidence="3" key="1">
    <citation type="journal article" date="2020" name="Nature">
        <title>Giant virus diversity and host interactions through global metagenomics.</title>
        <authorList>
            <person name="Schulz F."/>
            <person name="Roux S."/>
            <person name="Paez-Espino D."/>
            <person name="Jungbluth S."/>
            <person name="Walsh D.A."/>
            <person name="Denef V.J."/>
            <person name="McMahon K.D."/>
            <person name="Konstantinidis K.T."/>
            <person name="Eloe-Fadrosh E.A."/>
            <person name="Kyrpides N.C."/>
            <person name="Woyke T."/>
        </authorList>
    </citation>
    <scope>NUCLEOTIDE SEQUENCE</scope>
    <source>
        <strain evidence="3">GVMAG-M-3300027206-1</strain>
    </source>
</reference>
<evidence type="ECO:0000259" key="1">
    <source>
        <dbReference type="Pfam" id="PF04451"/>
    </source>
</evidence>
<organism evidence="3">
    <name type="scientific">viral metagenome</name>
    <dbReference type="NCBI Taxonomy" id="1070528"/>
    <lineage>
        <taxon>unclassified sequences</taxon>
        <taxon>metagenomes</taxon>
        <taxon>organismal metagenomes</taxon>
    </lineage>
</organism>